<sequence>MDKVILETESYLVQGEGSKRFLPFLEIEYNETIIYENEIPKYYLSFSSELESANGFGNWFMAELQKKGNDLSGFIVELGKSFNLNWDVFYTGFGEIIEDSWNSEIVELIEFNDKLIEKLKTTPQHRI</sequence>
<comment type="caution">
    <text evidence="1">The sequence shown here is derived from an EMBL/GenBank/DDBJ whole genome shotgun (WGS) entry which is preliminary data.</text>
</comment>
<protein>
    <recommendedName>
        <fullName evidence="3">DUF4375 domain-containing protein</fullName>
    </recommendedName>
</protein>
<name>A0ABS9J238_9FLAO</name>
<dbReference type="RefSeq" id="WP_236958442.1">
    <property type="nucleotide sequence ID" value="NZ_JAETXX010000002.1"/>
</dbReference>
<reference evidence="1 2" key="1">
    <citation type="submission" date="2021-01" db="EMBL/GenBank/DDBJ databases">
        <title>Genome sequencing of Joostella atrarenae M1-2 (= KCTC 23194).</title>
        <authorList>
            <person name="Zakaria M.R."/>
            <person name="Lam M.Q."/>
            <person name="Chong C.S."/>
        </authorList>
    </citation>
    <scope>NUCLEOTIDE SEQUENCE [LARGE SCALE GENOMIC DNA]</scope>
    <source>
        <strain evidence="1 2">M1-2</strain>
    </source>
</reference>
<evidence type="ECO:0000313" key="1">
    <source>
        <dbReference type="EMBL" id="MCF8714483.1"/>
    </source>
</evidence>
<keyword evidence="2" id="KW-1185">Reference proteome</keyword>
<dbReference type="Proteomes" id="UP000829517">
    <property type="component" value="Unassembled WGS sequence"/>
</dbReference>
<organism evidence="1 2">
    <name type="scientific">Joostella atrarenae</name>
    <dbReference type="NCBI Taxonomy" id="679257"/>
    <lineage>
        <taxon>Bacteria</taxon>
        <taxon>Pseudomonadati</taxon>
        <taxon>Bacteroidota</taxon>
        <taxon>Flavobacteriia</taxon>
        <taxon>Flavobacteriales</taxon>
        <taxon>Flavobacteriaceae</taxon>
        <taxon>Joostella</taxon>
    </lineage>
</organism>
<evidence type="ECO:0000313" key="2">
    <source>
        <dbReference type="Proteomes" id="UP000829517"/>
    </source>
</evidence>
<dbReference type="EMBL" id="JAETXX010000002">
    <property type="protein sequence ID" value="MCF8714483.1"/>
    <property type="molecule type" value="Genomic_DNA"/>
</dbReference>
<gene>
    <name evidence="1" type="ORF">JM658_06520</name>
</gene>
<evidence type="ECO:0008006" key="3">
    <source>
        <dbReference type="Google" id="ProtNLM"/>
    </source>
</evidence>
<proteinExistence type="predicted"/>
<accession>A0ABS9J238</accession>